<name>A7SLC9_NEMVE</name>
<dbReference type="GO" id="GO:0045879">
    <property type="term" value="P:negative regulation of smoothened signaling pathway"/>
    <property type="evidence" value="ECO:0000318"/>
    <property type="project" value="GO_Central"/>
</dbReference>
<proteinExistence type="predicted"/>
<organism evidence="3 4">
    <name type="scientific">Nematostella vectensis</name>
    <name type="common">Starlet sea anemone</name>
    <dbReference type="NCBI Taxonomy" id="45351"/>
    <lineage>
        <taxon>Eukaryota</taxon>
        <taxon>Metazoa</taxon>
        <taxon>Cnidaria</taxon>
        <taxon>Anthozoa</taxon>
        <taxon>Hexacorallia</taxon>
        <taxon>Actiniaria</taxon>
        <taxon>Edwardsiidae</taxon>
        <taxon>Nematostella</taxon>
    </lineage>
</organism>
<evidence type="ECO:0000256" key="2">
    <source>
        <dbReference type="SAM" id="SignalP"/>
    </source>
</evidence>
<reference evidence="3 4" key="1">
    <citation type="journal article" date="2007" name="Science">
        <title>Sea anemone genome reveals ancestral eumetazoan gene repertoire and genomic organization.</title>
        <authorList>
            <person name="Putnam N.H."/>
            <person name="Srivastava M."/>
            <person name="Hellsten U."/>
            <person name="Dirks B."/>
            <person name="Chapman J."/>
            <person name="Salamov A."/>
            <person name="Terry A."/>
            <person name="Shapiro H."/>
            <person name="Lindquist E."/>
            <person name="Kapitonov V.V."/>
            <person name="Jurka J."/>
            <person name="Genikhovich G."/>
            <person name="Grigoriev I.V."/>
            <person name="Lucas S.M."/>
            <person name="Steele R.E."/>
            <person name="Finnerty J.R."/>
            <person name="Technau U."/>
            <person name="Martindale M.Q."/>
            <person name="Rokhsar D.S."/>
        </authorList>
    </citation>
    <scope>NUCLEOTIDE SEQUENCE [LARGE SCALE GENOMIC DNA]</scope>
    <source>
        <strain evidence="4">CH2 X CH6</strain>
    </source>
</reference>
<feature type="signal peptide" evidence="2">
    <location>
        <begin position="1"/>
        <end position="19"/>
    </location>
</feature>
<protein>
    <recommendedName>
        <fullName evidence="5">Modulator of smoothened protein</fullName>
    </recommendedName>
</protein>
<feature type="transmembrane region" description="Helical" evidence="1">
    <location>
        <begin position="100"/>
        <end position="122"/>
    </location>
</feature>
<feature type="transmembrane region" description="Helical" evidence="1">
    <location>
        <begin position="142"/>
        <end position="167"/>
    </location>
</feature>
<keyword evidence="1" id="KW-0472">Membrane</keyword>
<evidence type="ECO:0008006" key="5">
    <source>
        <dbReference type="Google" id="ProtNLM"/>
    </source>
</evidence>
<dbReference type="eggNOG" id="ENOG502R4TC">
    <property type="taxonomic scope" value="Eukaryota"/>
</dbReference>
<dbReference type="STRING" id="45351.A7SLC9"/>
<dbReference type="FunFam" id="1.20.140.150:FF:000006">
    <property type="entry name" value="uncharacterized protein C16orf52 homolog"/>
    <property type="match status" value="1"/>
</dbReference>
<dbReference type="PANTHER" id="PTHR31186:SF1">
    <property type="entry name" value="MODULATOR OF SMOOTHENED PROTEIN"/>
    <property type="match status" value="1"/>
</dbReference>
<accession>A7SLC9</accession>
<dbReference type="GO" id="GO:0005794">
    <property type="term" value="C:Golgi apparatus"/>
    <property type="evidence" value="ECO:0000318"/>
    <property type="project" value="GO_Central"/>
</dbReference>
<feature type="transmembrane region" description="Helical" evidence="1">
    <location>
        <begin position="64"/>
        <end position="88"/>
    </location>
</feature>
<dbReference type="PhylomeDB" id="A7SLC9"/>
<evidence type="ECO:0000313" key="4">
    <source>
        <dbReference type="Proteomes" id="UP000001593"/>
    </source>
</evidence>
<dbReference type="Pfam" id="PF18800">
    <property type="entry name" value="Atthog"/>
    <property type="match status" value="1"/>
</dbReference>
<dbReference type="InterPro" id="IPR037663">
    <property type="entry name" value="Mosmo"/>
</dbReference>
<dbReference type="InParanoid" id="A7SLC9"/>
<dbReference type="Gene3D" id="1.20.140.150">
    <property type="match status" value="1"/>
</dbReference>
<dbReference type="HOGENOM" id="CLU_111296_0_0_1"/>
<dbReference type="EMBL" id="DS469697">
    <property type="protein sequence ID" value="EDO35496.1"/>
    <property type="molecule type" value="Genomic_DNA"/>
</dbReference>
<keyword evidence="1" id="KW-0812">Transmembrane</keyword>
<keyword evidence="2" id="KW-0732">Signal</keyword>
<dbReference type="Proteomes" id="UP000001593">
    <property type="component" value="Unassembled WGS sequence"/>
</dbReference>
<evidence type="ECO:0000256" key="1">
    <source>
        <dbReference type="SAM" id="Phobius"/>
    </source>
</evidence>
<dbReference type="OMA" id="FIFKVCP"/>
<gene>
    <name evidence="3" type="ORF">NEMVEDRAFT_v1g235646</name>
</gene>
<dbReference type="OrthoDB" id="8768722at2759"/>
<sequence>MDKFVVAGGFFCFAADVCAISALCQPLWVVNDFSGSVHLGLVVMCQKSQGQPEVCVSPDLPNEWMAALIFIILGVMLLTTACCLLVSSLWKPHLMSPARWIAFFGMIVFCLAALTFPLGFHMPEIGGRAFKLPTGTNVGPSFFLFIICIVLTITSELFIFKVCPLLLR</sequence>
<keyword evidence="1" id="KW-1133">Transmembrane helix</keyword>
<feature type="chain" id="PRO_5002712145" description="Modulator of smoothened protein" evidence="2">
    <location>
        <begin position="20"/>
        <end position="168"/>
    </location>
</feature>
<dbReference type="AlphaFoldDB" id="A7SLC9"/>
<evidence type="ECO:0000313" key="3">
    <source>
        <dbReference type="EMBL" id="EDO35496.1"/>
    </source>
</evidence>
<keyword evidence="4" id="KW-1185">Reference proteome</keyword>
<dbReference type="GO" id="GO:0060170">
    <property type="term" value="C:ciliary membrane"/>
    <property type="evidence" value="ECO:0000318"/>
    <property type="project" value="GO_Central"/>
</dbReference>
<dbReference type="PANTHER" id="PTHR31186">
    <property type="entry name" value="MODULATOR OF SMOOTHENED PROTEIN"/>
    <property type="match status" value="1"/>
</dbReference>